<sequence length="335" mass="37530">MIDVEQIKQNIDCRDLIERDLGKPKYRNRNYSTYKCPLHNEEKGYSFVVYDDHWICFGKCGHGGDAISWLQEYHGLSFQEACERLTSGDLPIIDQVSRPQQPKSEPISEPPDTNWQKAARKVAQQAMDTLWGKEGKRAWLYLEEERGLTEDTIVASGLGYIPGDYREWKTIEGLNVPCGITIPWFASGAIWGIKVRRATGEQRYHQVSGGNIKGGLYLADTIEPGLPILIIEGEFDALIARQAATGLMASVAIGSAANKRINSRWFPKFITAPSIFIRMDDDQAGQGASEKIARLSQATQCIQVPQGKDVNDFYLLAGHDTVHSWIIELIGDNEK</sequence>
<protein>
    <submittedName>
        <fullName evidence="5">Toprim domain-containing protein</fullName>
    </submittedName>
</protein>
<dbReference type="GO" id="GO:0006269">
    <property type="term" value="P:DNA replication, synthesis of primer"/>
    <property type="evidence" value="ECO:0007669"/>
    <property type="project" value="TreeGrafter"/>
</dbReference>
<dbReference type="AlphaFoldDB" id="A0A7S8EA39"/>
<organism evidence="5 6">
    <name type="scientific">Phototrophicus methaneseepsis</name>
    <dbReference type="NCBI Taxonomy" id="2710758"/>
    <lineage>
        <taxon>Bacteria</taxon>
        <taxon>Bacillati</taxon>
        <taxon>Chloroflexota</taxon>
        <taxon>Candidatus Thermofontia</taxon>
        <taxon>Phototrophicales</taxon>
        <taxon>Phototrophicaceae</taxon>
        <taxon>Phototrophicus</taxon>
    </lineage>
</organism>
<evidence type="ECO:0000259" key="4">
    <source>
        <dbReference type="SMART" id="SM00400"/>
    </source>
</evidence>
<dbReference type="InterPro" id="IPR034154">
    <property type="entry name" value="TOPRIM_DnaG/twinkle"/>
</dbReference>
<dbReference type="PANTHER" id="PTHR30313:SF2">
    <property type="entry name" value="DNA PRIMASE"/>
    <property type="match status" value="1"/>
</dbReference>
<dbReference type="GO" id="GO:0005737">
    <property type="term" value="C:cytoplasm"/>
    <property type="evidence" value="ECO:0007669"/>
    <property type="project" value="TreeGrafter"/>
</dbReference>
<dbReference type="SUPFAM" id="SSF57783">
    <property type="entry name" value="Zinc beta-ribbon"/>
    <property type="match status" value="1"/>
</dbReference>
<accession>A0A7S8EA39</accession>
<dbReference type="RefSeq" id="WP_195171238.1">
    <property type="nucleotide sequence ID" value="NZ_CP062983.1"/>
</dbReference>
<dbReference type="Proteomes" id="UP000594468">
    <property type="component" value="Chromosome"/>
</dbReference>
<dbReference type="EMBL" id="CP062983">
    <property type="protein sequence ID" value="QPC83169.1"/>
    <property type="molecule type" value="Genomic_DNA"/>
</dbReference>
<dbReference type="KEGG" id="pmet:G4Y79_01990"/>
<dbReference type="InterPro" id="IPR002694">
    <property type="entry name" value="Znf_CHC2"/>
</dbReference>
<dbReference type="SUPFAM" id="SSF56731">
    <property type="entry name" value="DNA primase core"/>
    <property type="match status" value="1"/>
</dbReference>
<dbReference type="CDD" id="cd01029">
    <property type="entry name" value="TOPRIM_primases"/>
    <property type="match status" value="1"/>
</dbReference>
<feature type="domain" description="Zinc finger CHC2-type" evidence="4">
    <location>
        <begin position="34"/>
        <end position="86"/>
    </location>
</feature>
<evidence type="ECO:0000256" key="2">
    <source>
        <dbReference type="ARBA" id="ARBA00022771"/>
    </source>
</evidence>
<dbReference type="Pfam" id="PF01807">
    <property type="entry name" value="Zn_ribbon_DnaG"/>
    <property type="match status" value="1"/>
</dbReference>
<dbReference type="PANTHER" id="PTHR30313">
    <property type="entry name" value="DNA PRIMASE"/>
    <property type="match status" value="1"/>
</dbReference>
<keyword evidence="1" id="KW-0479">Metal-binding</keyword>
<dbReference type="Gene3D" id="3.40.1360.10">
    <property type="match status" value="1"/>
</dbReference>
<evidence type="ECO:0000313" key="5">
    <source>
        <dbReference type="EMBL" id="QPC83169.1"/>
    </source>
</evidence>
<reference evidence="5 6" key="1">
    <citation type="submission" date="2020-02" db="EMBL/GenBank/DDBJ databases">
        <authorList>
            <person name="Zheng R.K."/>
            <person name="Sun C.M."/>
        </authorList>
    </citation>
    <scope>NUCLEOTIDE SEQUENCE [LARGE SCALE GENOMIC DNA]</scope>
    <source>
        <strain evidence="6">rifampicinis</strain>
    </source>
</reference>
<name>A0A7S8EA39_9CHLR</name>
<dbReference type="InterPro" id="IPR050219">
    <property type="entry name" value="DnaG_primase"/>
</dbReference>
<gene>
    <name evidence="5" type="ORF">G4Y79_01990</name>
</gene>
<keyword evidence="2" id="KW-0863">Zinc-finger</keyword>
<dbReference type="SMART" id="SM00400">
    <property type="entry name" value="ZnF_CHCC"/>
    <property type="match status" value="1"/>
</dbReference>
<dbReference type="Pfam" id="PF13155">
    <property type="entry name" value="Toprim_2"/>
    <property type="match status" value="1"/>
</dbReference>
<keyword evidence="3" id="KW-0862">Zinc</keyword>
<dbReference type="InterPro" id="IPR036977">
    <property type="entry name" value="DNA_primase_Znf_CHC2"/>
</dbReference>
<evidence type="ECO:0000313" key="6">
    <source>
        <dbReference type="Proteomes" id="UP000594468"/>
    </source>
</evidence>
<dbReference type="GO" id="GO:0003899">
    <property type="term" value="F:DNA-directed RNA polymerase activity"/>
    <property type="evidence" value="ECO:0007669"/>
    <property type="project" value="InterPro"/>
</dbReference>
<dbReference type="Gene3D" id="3.90.580.10">
    <property type="entry name" value="Zinc finger, CHC2-type domain"/>
    <property type="match status" value="1"/>
</dbReference>
<evidence type="ECO:0000256" key="3">
    <source>
        <dbReference type="ARBA" id="ARBA00022833"/>
    </source>
</evidence>
<dbReference type="GO" id="GO:0003677">
    <property type="term" value="F:DNA binding"/>
    <property type="evidence" value="ECO:0007669"/>
    <property type="project" value="InterPro"/>
</dbReference>
<evidence type="ECO:0000256" key="1">
    <source>
        <dbReference type="ARBA" id="ARBA00022723"/>
    </source>
</evidence>
<keyword evidence="6" id="KW-1185">Reference proteome</keyword>
<dbReference type="GO" id="GO:0008270">
    <property type="term" value="F:zinc ion binding"/>
    <property type="evidence" value="ECO:0007669"/>
    <property type="project" value="UniProtKB-KW"/>
</dbReference>
<proteinExistence type="predicted"/>